<organism evidence="2 3">
    <name type="scientific">Craterilacuibacter sinensis</name>
    <dbReference type="NCBI Taxonomy" id="2686017"/>
    <lineage>
        <taxon>Bacteria</taxon>
        <taxon>Pseudomonadati</taxon>
        <taxon>Pseudomonadota</taxon>
        <taxon>Betaproteobacteria</taxon>
        <taxon>Neisseriales</taxon>
        <taxon>Neisseriaceae</taxon>
        <taxon>Craterilacuibacter</taxon>
    </lineage>
</organism>
<accession>A0A845BN66</accession>
<dbReference type="PROSITE" id="PS51782">
    <property type="entry name" value="LYSM"/>
    <property type="match status" value="1"/>
</dbReference>
<comment type="caution">
    <text evidence="2">The sequence shown here is derived from an EMBL/GenBank/DDBJ whole genome shotgun (WGS) entry which is preliminary data.</text>
</comment>
<dbReference type="InterPro" id="IPR018392">
    <property type="entry name" value="LysM"/>
</dbReference>
<protein>
    <submittedName>
        <fullName evidence="2">Multidrug DMT transporter permease</fullName>
    </submittedName>
</protein>
<dbReference type="InterPro" id="IPR009826">
    <property type="entry name" value="DNA_circ_N"/>
</dbReference>
<feature type="domain" description="LysM" evidence="1">
    <location>
        <begin position="373"/>
        <end position="421"/>
    </location>
</feature>
<keyword evidence="3" id="KW-1185">Reference proteome</keyword>
<proteinExistence type="predicted"/>
<name>A0A845BN66_9NEIS</name>
<evidence type="ECO:0000313" key="2">
    <source>
        <dbReference type="EMBL" id="MXR36704.1"/>
    </source>
</evidence>
<dbReference type="Proteomes" id="UP000467214">
    <property type="component" value="Unassembled WGS sequence"/>
</dbReference>
<gene>
    <name evidence="2" type="ORF">GQF02_06945</name>
</gene>
<dbReference type="Pfam" id="PF07157">
    <property type="entry name" value="DNA_circ_N"/>
    <property type="match status" value="1"/>
</dbReference>
<dbReference type="AlphaFoldDB" id="A0A845BN66"/>
<dbReference type="EMBL" id="WSSB01000005">
    <property type="protein sequence ID" value="MXR36704.1"/>
    <property type="molecule type" value="Genomic_DNA"/>
</dbReference>
<dbReference type="RefSeq" id="WP_160795867.1">
    <property type="nucleotide sequence ID" value="NZ_WSSB01000005.1"/>
</dbReference>
<evidence type="ECO:0000259" key="1">
    <source>
        <dbReference type="PROSITE" id="PS51782"/>
    </source>
</evidence>
<reference evidence="2 3" key="1">
    <citation type="submission" date="2019-12" db="EMBL/GenBank/DDBJ databases">
        <title>Neisseriaceae gen. nov. sp. Genome sequencing and assembly.</title>
        <authorList>
            <person name="Liu Z."/>
            <person name="Li A."/>
        </authorList>
    </citation>
    <scope>NUCLEOTIDE SEQUENCE [LARGE SCALE GENOMIC DNA]</scope>
    <source>
        <strain evidence="2 3">B2N2-7</strain>
    </source>
</reference>
<sequence length="424" mass="45363">MAWEDTLHEASFRGATFDCLRTEDDIDIATVSHEYPYMNGADIEDMGRHAKRISMTAVFFGEGYENRMNACTSAFKVPGSGELIHPVFGSTKDVQLISIRAIHDADTPDYCLMELVFMVATPSAPLFVQQHPMQKAAAVGQLAAASRNVGIEAFAKAMDTIKGIKGGMARLNALRNMLTGTLGAIRGFVQGVISGVLDAIDFPRAFAADLVGMVSGMVDLRGFDVGVIMSDWKSLTGQLNNVVKLPAKVSSGVESAPVTPGNSAGSADNGKPIQAIPDDVLLVTALVQLAASTVLAEAAGLILAEESTQPTLSPQEIEQIASNVRDALQETIDIHRVLLSVEDARPVIEALKDTAFAVQEAAVAVIEQRPPLVTRTVSAPGNLHLLAFRWYGDYTRAQELARLNPQLTNPNALQAGDTLYAYAR</sequence>
<evidence type="ECO:0000313" key="3">
    <source>
        <dbReference type="Proteomes" id="UP000467214"/>
    </source>
</evidence>